<comment type="caution">
    <text evidence="2">The sequence shown here is derived from an EMBL/GenBank/DDBJ whole genome shotgun (WGS) entry which is preliminary data.</text>
</comment>
<evidence type="ECO:0000313" key="3">
    <source>
        <dbReference type="Proteomes" id="UP001412067"/>
    </source>
</evidence>
<reference evidence="2 3" key="1">
    <citation type="journal article" date="2022" name="Nat. Plants">
        <title>Genomes of leafy and leafless Platanthera orchids illuminate the evolution of mycoheterotrophy.</title>
        <authorList>
            <person name="Li M.H."/>
            <person name="Liu K.W."/>
            <person name="Li Z."/>
            <person name="Lu H.C."/>
            <person name="Ye Q.L."/>
            <person name="Zhang D."/>
            <person name="Wang J.Y."/>
            <person name="Li Y.F."/>
            <person name="Zhong Z.M."/>
            <person name="Liu X."/>
            <person name="Yu X."/>
            <person name="Liu D.K."/>
            <person name="Tu X.D."/>
            <person name="Liu B."/>
            <person name="Hao Y."/>
            <person name="Liao X.Y."/>
            <person name="Jiang Y.T."/>
            <person name="Sun W.H."/>
            <person name="Chen J."/>
            <person name="Chen Y.Q."/>
            <person name="Ai Y."/>
            <person name="Zhai J.W."/>
            <person name="Wu S.S."/>
            <person name="Zhou Z."/>
            <person name="Hsiao Y.Y."/>
            <person name="Wu W.L."/>
            <person name="Chen Y.Y."/>
            <person name="Lin Y.F."/>
            <person name="Hsu J.L."/>
            <person name="Li C.Y."/>
            <person name="Wang Z.W."/>
            <person name="Zhao X."/>
            <person name="Zhong W.Y."/>
            <person name="Ma X.K."/>
            <person name="Ma L."/>
            <person name="Huang J."/>
            <person name="Chen G.Z."/>
            <person name="Huang M.Z."/>
            <person name="Huang L."/>
            <person name="Peng D.H."/>
            <person name="Luo Y.B."/>
            <person name="Zou S.Q."/>
            <person name="Chen S.P."/>
            <person name="Lan S."/>
            <person name="Tsai W.C."/>
            <person name="Van de Peer Y."/>
            <person name="Liu Z.J."/>
        </authorList>
    </citation>
    <scope>NUCLEOTIDE SEQUENCE [LARGE SCALE GENOMIC DNA]</scope>
    <source>
        <strain evidence="2">Lor288</strain>
    </source>
</reference>
<feature type="transmembrane region" description="Helical" evidence="1">
    <location>
        <begin position="17"/>
        <end position="34"/>
    </location>
</feature>
<dbReference type="EMBL" id="JBBWWR010000002">
    <property type="protein sequence ID" value="KAK8969824.1"/>
    <property type="molecule type" value="Genomic_DNA"/>
</dbReference>
<keyword evidence="1" id="KW-0812">Transmembrane</keyword>
<dbReference type="Proteomes" id="UP001412067">
    <property type="component" value="Unassembled WGS sequence"/>
</dbReference>
<name>A0ABR2N021_9ASPA</name>
<keyword evidence="1" id="KW-1133">Transmembrane helix</keyword>
<accession>A0ABR2N021</accession>
<keyword evidence="3" id="KW-1185">Reference proteome</keyword>
<proteinExistence type="predicted"/>
<sequence length="166" mass="18722">MAKPVPGWFPLHKRKQLLLLFAVIYIPILDFLTLRSSLYSGDCHREDTAFSVAVDRPRILGSEGNAVKNLLAFMSSKVVLLVSHEISKKIYLLMTLDLIVSPENLLNVVVCPEKGCIHRSRDSEFEVGRRDFLLPFRSSRIPNDGQVPGEDEIVSLPTMRGLDHTH</sequence>
<gene>
    <name evidence="2" type="ORF">KSP40_PGU008915</name>
</gene>
<organism evidence="2 3">
    <name type="scientific">Platanthera guangdongensis</name>
    <dbReference type="NCBI Taxonomy" id="2320717"/>
    <lineage>
        <taxon>Eukaryota</taxon>
        <taxon>Viridiplantae</taxon>
        <taxon>Streptophyta</taxon>
        <taxon>Embryophyta</taxon>
        <taxon>Tracheophyta</taxon>
        <taxon>Spermatophyta</taxon>
        <taxon>Magnoliopsida</taxon>
        <taxon>Liliopsida</taxon>
        <taxon>Asparagales</taxon>
        <taxon>Orchidaceae</taxon>
        <taxon>Orchidoideae</taxon>
        <taxon>Orchideae</taxon>
        <taxon>Orchidinae</taxon>
        <taxon>Platanthera</taxon>
    </lineage>
</organism>
<protein>
    <submittedName>
        <fullName evidence="2">Uncharacterized protein</fullName>
    </submittedName>
</protein>
<keyword evidence="1" id="KW-0472">Membrane</keyword>
<evidence type="ECO:0000313" key="2">
    <source>
        <dbReference type="EMBL" id="KAK8969824.1"/>
    </source>
</evidence>
<evidence type="ECO:0000256" key="1">
    <source>
        <dbReference type="SAM" id="Phobius"/>
    </source>
</evidence>